<evidence type="ECO:0000313" key="7">
    <source>
        <dbReference type="EMBL" id="RWX48793.1"/>
    </source>
</evidence>
<accession>A0A3S3QVE9</accession>
<evidence type="ECO:0000313" key="10">
    <source>
        <dbReference type="Proteomes" id="UP000288892"/>
    </source>
</evidence>
<dbReference type="SMART" id="SM00448">
    <property type="entry name" value="REC"/>
    <property type="match status" value="1"/>
</dbReference>
<evidence type="ECO:0000256" key="5">
    <source>
        <dbReference type="PROSITE-ProRule" id="PRU00169"/>
    </source>
</evidence>
<evidence type="ECO:0000256" key="1">
    <source>
        <dbReference type="ARBA" id="ARBA00022553"/>
    </source>
</evidence>
<dbReference type="Proteomes" id="UP000286862">
    <property type="component" value="Unassembled WGS sequence"/>
</dbReference>
<dbReference type="AlphaFoldDB" id="A0A3S3QVE9"/>
<evidence type="ECO:0000313" key="8">
    <source>
        <dbReference type="EMBL" id="RWX52180.1"/>
    </source>
</evidence>
<dbReference type="SUPFAM" id="SSF52172">
    <property type="entry name" value="CheY-like"/>
    <property type="match status" value="1"/>
</dbReference>
<dbReference type="Proteomes" id="UP000288892">
    <property type="component" value="Unassembled WGS sequence"/>
</dbReference>
<name>A0A3S3QVE9_9BACT</name>
<dbReference type="PANTHER" id="PTHR44591">
    <property type="entry name" value="STRESS RESPONSE REGULATOR PROTEIN 1"/>
    <property type="match status" value="1"/>
</dbReference>
<feature type="domain" description="Response regulatory" evidence="6">
    <location>
        <begin position="8"/>
        <end position="122"/>
    </location>
</feature>
<dbReference type="GO" id="GO:0000160">
    <property type="term" value="P:phosphorelay signal transduction system"/>
    <property type="evidence" value="ECO:0007669"/>
    <property type="project" value="UniProtKB-KW"/>
</dbReference>
<dbReference type="InterPro" id="IPR001789">
    <property type="entry name" value="Sig_transdc_resp-reg_receiver"/>
</dbReference>
<dbReference type="EMBL" id="MTKS01000031">
    <property type="protein sequence ID" value="RWX52180.1"/>
    <property type="molecule type" value="Genomic_DNA"/>
</dbReference>
<dbReference type="EMBL" id="MTKQ01000055">
    <property type="protein sequence ID" value="RWX48793.1"/>
    <property type="molecule type" value="Genomic_DNA"/>
</dbReference>
<keyword evidence="10" id="KW-1185">Reference proteome</keyword>
<reference evidence="9 10" key="1">
    <citation type="submission" date="2017-01" db="EMBL/GenBank/DDBJ databases">
        <title>The cable genome- insights into the physiology and evolution of filamentous bacteria capable of sulfide oxidation via long distance electron transfer.</title>
        <authorList>
            <person name="Schreiber L."/>
            <person name="Bjerg J.T."/>
            <person name="Boggild A."/>
            <person name="Van De Vossenberg J."/>
            <person name="Meysman F."/>
            <person name="Nielsen L.P."/>
            <person name="Schramm A."/>
            <person name="Kjeldsen K.U."/>
        </authorList>
    </citation>
    <scope>NUCLEOTIDE SEQUENCE [LARGE SCALE GENOMIC DNA]</scope>
    <source>
        <strain evidence="7">A2</strain>
        <strain evidence="8">A5</strain>
    </source>
</reference>
<dbReference type="InterPro" id="IPR011006">
    <property type="entry name" value="CheY-like_superfamily"/>
</dbReference>
<dbReference type="PANTHER" id="PTHR44591:SF14">
    <property type="entry name" value="PROTEIN PILG"/>
    <property type="match status" value="1"/>
</dbReference>
<evidence type="ECO:0000256" key="3">
    <source>
        <dbReference type="ARBA" id="ARBA00023015"/>
    </source>
</evidence>
<dbReference type="Pfam" id="PF00072">
    <property type="entry name" value="Response_reg"/>
    <property type="match status" value="1"/>
</dbReference>
<organism evidence="7 9">
    <name type="scientific">Candidatus Electrothrix marina</name>
    <dbReference type="NCBI Taxonomy" id="1859130"/>
    <lineage>
        <taxon>Bacteria</taxon>
        <taxon>Pseudomonadati</taxon>
        <taxon>Thermodesulfobacteriota</taxon>
        <taxon>Desulfobulbia</taxon>
        <taxon>Desulfobulbales</taxon>
        <taxon>Desulfobulbaceae</taxon>
        <taxon>Candidatus Electrothrix</taxon>
    </lineage>
</organism>
<proteinExistence type="predicted"/>
<dbReference type="PROSITE" id="PS50110">
    <property type="entry name" value="RESPONSE_REGULATORY"/>
    <property type="match status" value="1"/>
</dbReference>
<sequence>MDRHLSTKVLLVDDEEEFSRLLARRLETRGMKVAAVTCGEEAVAMVDKRVFDVAVIDFSMPGIDGIETLKQIKARRPDLEVLMLTGHATVAGGIEAMKQGANDFLQKPVDIDELLEKIKTARKAHLTAVHRKADAEMQDILKRKSW</sequence>
<keyword evidence="3" id="KW-0805">Transcription regulation</keyword>
<feature type="modified residue" description="4-aspartylphosphate" evidence="5">
    <location>
        <position position="57"/>
    </location>
</feature>
<keyword evidence="1 5" id="KW-0597">Phosphoprotein</keyword>
<evidence type="ECO:0000259" key="6">
    <source>
        <dbReference type="PROSITE" id="PS50110"/>
    </source>
</evidence>
<gene>
    <name evidence="7" type="ORF">VT99_10554</name>
    <name evidence="8" type="ORF">VU01_10314</name>
</gene>
<evidence type="ECO:0000256" key="4">
    <source>
        <dbReference type="ARBA" id="ARBA00023163"/>
    </source>
</evidence>
<dbReference type="FunFam" id="3.40.50.2300:FF:000018">
    <property type="entry name" value="DNA-binding transcriptional regulator NtrC"/>
    <property type="match status" value="1"/>
</dbReference>
<comment type="caution">
    <text evidence="7">The sequence shown here is derived from an EMBL/GenBank/DDBJ whole genome shotgun (WGS) entry which is preliminary data.</text>
</comment>
<keyword evidence="4" id="KW-0804">Transcription</keyword>
<evidence type="ECO:0000313" key="9">
    <source>
        <dbReference type="Proteomes" id="UP000286862"/>
    </source>
</evidence>
<keyword evidence="2" id="KW-0902">Two-component regulatory system</keyword>
<dbReference type="InterPro" id="IPR050595">
    <property type="entry name" value="Bact_response_regulator"/>
</dbReference>
<protein>
    <submittedName>
        <fullName evidence="7">Response regulator receiver domain-containing protein</fullName>
    </submittedName>
</protein>
<dbReference type="Gene3D" id="3.40.50.2300">
    <property type="match status" value="1"/>
</dbReference>
<evidence type="ECO:0000256" key="2">
    <source>
        <dbReference type="ARBA" id="ARBA00023012"/>
    </source>
</evidence>